<dbReference type="PANTHER" id="PTHR24408">
    <property type="entry name" value="ZINC FINGER PROTEIN"/>
    <property type="match status" value="1"/>
</dbReference>
<feature type="compositionally biased region" description="Low complexity" evidence="6">
    <location>
        <begin position="158"/>
        <end position="172"/>
    </location>
</feature>
<evidence type="ECO:0000256" key="2">
    <source>
        <dbReference type="ARBA" id="ARBA00022737"/>
    </source>
</evidence>
<evidence type="ECO:0000256" key="3">
    <source>
        <dbReference type="ARBA" id="ARBA00022771"/>
    </source>
</evidence>
<keyword evidence="1" id="KW-0479">Metal-binding</keyword>
<sequence>MSHYCSPCGIWYPTERAWNLHFPTTDHAPKFSCNSCEYTTYYFNLKSLEQHTKDVHLPPNYCSDCDRSFLNESFLQQHKKLVHVPSIYCSECNRYFKTDAALNQHLRGRAHASIEMAPRVAASRLYCETCVRKFVNKQAMTQHMASLSHNRAVRKSSRQSSPAPSTSSTRRPALMERVATAPSSLQAPPVSDSRRSSIASMDDGVSLTAADDNNLTKPPMEEEEPTAAAAASASIRSLNLPSTPPPEEFEETVKTPVTVLHIDIPQTPEETQTTTLTPATSVSSRSGDTVEDPFGDKMPSEPASAGAMRAEVVPVVAEEVELPSISSTLSVIGRAGRGRGGKKFTGS</sequence>
<dbReference type="InterPro" id="IPR013087">
    <property type="entry name" value="Znf_C2H2_type"/>
</dbReference>
<dbReference type="SMART" id="SM00451">
    <property type="entry name" value="ZnF_U1"/>
    <property type="match status" value="2"/>
</dbReference>
<dbReference type="PROSITE" id="PS00028">
    <property type="entry name" value="ZINC_FINGER_C2H2_1"/>
    <property type="match status" value="3"/>
</dbReference>
<dbReference type="EMBL" id="NESQ01000010">
    <property type="protein sequence ID" value="PUU83541.1"/>
    <property type="molecule type" value="Genomic_DNA"/>
</dbReference>
<evidence type="ECO:0000259" key="7">
    <source>
        <dbReference type="PROSITE" id="PS50157"/>
    </source>
</evidence>
<dbReference type="GO" id="GO:0043565">
    <property type="term" value="F:sequence-specific DNA binding"/>
    <property type="evidence" value="ECO:0007669"/>
    <property type="project" value="TreeGrafter"/>
</dbReference>
<dbReference type="Proteomes" id="UP000244722">
    <property type="component" value="Unassembled WGS sequence"/>
</dbReference>
<dbReference type="PROSITE" id="PS50157">
    <property type="entry name" value="ZINC_FINGER_C2H2_2"/>
    <property type="match status" value="2"/>
</dbReference>
<feature type="domain" description="C2H2-type" evidence="7">
    <location>
        <begin position="87"/>
        <end position="116"/>
    </location>
</feature>
<dbReference type="GO" id="GO:0000981">
    <property type="term" value="F:DNA-binding transcription factor activity, RNA polymerase II-specific"/>
    <property type="evidence" value="ECO:0007669"/>
    <property type="project" value="TreeGrafter"/>
</dbReference>
<dbReference type="Gene3D" id="3.30.160.60">
    <property type="entry name" value="Classic Zinc Finger"/>
    <property type="match status" value="3"/>
</dbReference>
<dbReference type="GO" id="GO:0008270">
    <property type="term" value="F:zinc ion binding"/>
    <property type="evidence" value="ECO:0007669"/>
    <property type="project" value="UniProtKB-KW"/>
</dbReference>
<evidence type="ECO:0000256" key="1">
    <source>
        <dbReference type="ARBA" id="ARBA00022723"/>
    </source>
</evidence>
<dbReference type="InterPro" id="IPR036236">
    <property type="entry name" value="Znf_C2H2_sf"/>
</dbReference>
<dbReference type="SMART" id="SM00355">
    <property type="entry name" value="ZnF_C2H2"/>
    <property type="match status" value="5"/>
</dbReference>
<dbReference type="AlphaFoldDB" id="A0A2T7A723"/>
<protein>
    <recommendedName>
        <fullName evidence="7">C2H2-type domain-containing protein</fullName>
    </recommendedName>
</protein>
<dbReference type="OrthoDB" id="6105938at2759"/>
<evidence type="ECO:0000256" key="6">
    <source>
        <dbReference type="SAM" id="MobiDB-lite"/>
    </source>
</evidence>
<organism evidence="8 9">
    <name type="scientific">Tuber borchii</name>
    <name type="common">White truffle</name>
    <dbReference type="NCBI Taxonomy" id="42251"/>
    <lineage>
        <taxon>Eukaryota</taxon>
        <taxon>Fungi</taxon>
        <taxon>Dikarya</taxon>
        <taxon>Ascomycota</taxon>
        <taxon>Pezizomycotina</taxon>
        <taxon>Pezizomycetes</taxon>
        <taxon>Pezizales</taxon>
        <taxon>Tuberaceae</taxon>
        <taxon>Tuber</taxon>
    </lineage>
</organism>
<name>A0A2T7A723_TUBBO</name>
<feature type="region of interest" description="Disordered" evidence="6">
    <location>
        <begin position="145"/>
        <end position="250"/>
    </location>
</feature>
<reference evidence="8 9" key="1">
    <citation type="submission" date="2017-04" db="EMBL/GenBank/DDBJ databases">
        <title>Draft genome sequence of Tuber borchii Vittad., a whitish edible truffle.</title>
        <authorList>
            <consortium name="DOE Joint Genome Institute"/>
            <person name="Murat C."/>
            <person name="Kuo A."/>
            <person name="Barry K.W."/>
            <person name="Clum A."/>
            <person name="Dockter R.B."/>
            <person name="Fauchery L."/>
            <person name="Iotti M."/>
            <person name="Kohler A."/>
            <person name="Labutti K."/>
            <person name="Lindquist E.A."/>
            <person name="Lipzen A."/>
            <person name="Ohm R.A."/>
            <person name="Wang M."/>
            <person name="Grigoriev I.V."/>
            <person name="Zambonelli A."/>
            <person name="Martin F.M."/>
        </authorList>
    </citation>
    <scope>NUCLEOTIDE SEQUENCE [LARGE SCALE GENOMIC DNA]</scope>
    <source>
        <strain evidence="8 9">Tbo3840</strain>
    </source>
</reference>
<dbReference type="STRING" id="42251.A0A2T7A723"/>
<keyword evidence="3 5" id="KW-0863">Zinc-finger</keyword>
<proteinExistence type="predicted"/>
<accession>A0A2T7A723</accession>
<feature type="compositionally biased region" description="Low complexity" evidence="6">
    <location>
        <begin position="270"/>
        <end position="280"/>
    </location>
</feature>
<dbReference type="InterPro" id="IPR022755">
    <property type="entry name" value="Znf_C2H2_jaz"/>
</dbReference>
<evidence type="ECO:0000256" key="5">
    <source>
        <dbReference type="PROSITE-ProRule" id="PRU00042"/>
    </source>
</evidence>
<gene>
    <name evidence="8" type="ORF">B9Z19DRAFT_15664</name>
</gene>
<evidence type="ECO:0000313" key="9">
    <source>
        <dbReference type="Proteomes" id="UP000244722"/>
    </source>
</evidence>
<feature type="region of interest" description="Disordered" evidence="6">
    <location>
        <begin position="270"/>
        <end position="307"/>
    </location>
</feature>
<evidence type="ECO:0000256" key="4">
    <source>
        <dbReference type="ARBA" id="ARBA00022833"/>
    </source>
</evidence>
<comment type="caution">
    <text evidence="8">The sequence shown here is derived from an EMBL/GenBank/DDBJ whole genome shotgun (WGS) entry which is preliminary data.</text>
</comment>
<feature type="domain" description="C2H2-type" evidence="7">
    <location>
        <begin position="60"/>
        <end position="83"/>
    </location>
</feature>
<keyword evidence="4" id="KW-0862">Zinc</keyword>
<dbReference type="PANTHER" id="PTHR24408:SF58">
    <property type="entry name" value="TRANSCRIPTION FACTOR (TFIIIA), PUTATIVE (AFU_ORTHOLOGUE AFUA_1G05150)-RELATED"/>
    <property type="match status" value="1"/>
</dbReference>
<dbReference type="SUPFAM" id="SSF57667">
    <property type="entry name" value="beta-beta-alpha zinc fingers"/>
    <property type="match status" value="2"/>
</dbReference>
<dbReference type="Pfam" id="PF12171">
    <property type="entry name" value="zf-C2H2_jaz"/>
    <property type="match status" value="1"/>
</dbReference>
<dbReference type="GO" id="GO:0005634">
    <property type="term" value="C:nucleus"/>
    <property type="evidence" value="ECO:0007669"/>
    <property type="project" value="TreeGrafter"/>
</dbReference>
<keyword evidence="9" id="KW-1185">Reference proteome</keyword>
<keyword evidence="2" id="KW-0677">Repeat</keyword>
<evidence type="ECO:0000313" key="8">
    <source>
        <dbReference type="EMBL" id="PUU83541.1"/>
    </source>
</evidence>
<dbReference type="InterPro" id="IPR003604">
    <property type="entry name" value="Matrin/U1-like-C_Znf_C2H2"/>
</dbReference>